<keyword evidence="9" id="KW-1185">Reference proteome</keyword>
<evidence type="ECO:0000256" key="6">
    <source>
        <dbReference type="ARBA" id="ARBA00067695"/>
    </source>
</evidence>
<keyword evidence="2" id="KW-0536">Nodulation</keyword>
<dbReference type="FunFam" id="2.160.10.10:FF:000025">
    <property type="entry name" value="Hexapeptide-repeat containing-acetyltransferase"/>
    <property type="match status" value="1"/>
</dbReference>
<evidence type="ECO:0000256" key="5">
    <source>
        <dbReference type="ARBA" id="ARBA00055587"/>
    </source>
</evidence>
<dbReference type="AlphaFoldDB" id="A0A1G7ZKG1"/>
<dbReference type="Pfam" id="PF00132">
    <property type="entry name" value="Hexapep"/>
    <property type="match status" value="1"/>
</dbReference>
<evidence type="ECO:0000256" key="3">
    <source>
        <dbReference type="ARBA" id="ARBA00022679"/>
    </source>
</evidence>
<evidence type="ECO:0000259" key="7">
    <source>
        <dbReference type="SMART" id="SM01266"/>
    </source>
</evidence>
<dbReference type="STRING" id="861298.SAMN04488136_10818"/>
<dbReference type="RefSeq" id="WP_093272130.1">
    <property type="nucleotide sequence ID" value="NZ_FNDD01000008.1"/>
</dbReference>
<protein>
    <recommendedName>
        <fullName evidence="6">Nodulation protein L</fullName>
    </recommendedName>
</protein>
<dbReference type="Gene3D" id="2.160.10.10">
    <property type="entry name" value="Hexapeptide repeat proteins"/>
    <property type="match status" value="1"/>
</dbReference>
<evidence type="ECO:0000256" key="2">
    <source>
        <dbReference type="ARBA" id="ARBA00022458"/>
    </source>
</evidence>
<evidence type="ECO:0000256" key="1">
    <source>
        <dbReference type="ARBA" id="ARBA00007274"/>
    </source>
</evidence>
<dbReference type="SUPFAM" id="SSF51161">
    <property type="entry name" value="Trimeric LpxA-like enzymes"/>
    <property type="match status" value="1"/>
</dbReference>
<proteinExistence type="inferred from homology"/>
<keyword evidence="4" id="KW-0012">Acyltransferase</keyword>
<evidence type="ECO:0000313" key="9">
    <source>
        <dbReference type="Proteomes" id="UP000198854"/>
    </source>
</evidence>
<gene>
    <name evidence="8" type="ORF">SAMN04488136_10818</name>
</gene>
<dbReference type="Proteomes" id="UP000198854">
    <property type="component" value="Unassembled WGS sequence"/>
</dbReference>
<name>A0A1G7ZKG1_9VIBR</name>
<evidence type="ECO:0000313" key="8">
    <source>
        <dbReference type="EMBL" id="SDH09168.1"/>
    </source>
</evidence>
<comment type="similarity">
    <text evidence="1">Belongs to the transferase hexapeptide repeat family.</text>
</comment>
<dbReference type="GO" id="GO:0016407">
    <property type="term" value="F:acetyltransferase activity"/>
    <property type="evidence" value="ECO:0007669"/>
    <property type="project" value="InterPro"/>
</dbReference>
<dbReference type="SMART" id="SM01266">
    <property type="entry name" value="Mac"/>
    <property type="match status" value="1"/>
</dbReference>
<dbReference type="InterPro" id="IPR024688">
    <property type="entry name" value="Mac_dom"/>
</dbReference>
<evidence type="ECO:0000256" key="4">
    <source>
        <dbReference type="ARBA" id="ARBA00023315"/>
    </source>
</evidence>
<dbReference type="InterPro" id="IPR051159">
    <property type="entry name" value="Hexapeptide_acetyltransf"/>
</dbReference>
<organism evidence="8 9">
    <name type="scientific">Vibrio xiamenensis</name>
    <dbReference type="NCBI Taxonomy" id="861298"/>
    <lineage>
        <taxon>Bacteria</taxon>
        <taxon>Pseudomonadati</taxon>
        <taxon>Pseudomonadota</taxon>
        <taxon>Gammaproteobacteria</taxon>
        <taxon>Vibrionales</taxon>
        <taxon>Vibrionaceae</taxon>
        <taxon>Vibrio</taxon>
    </lineage>
</organism>
<dbReference type="PANTHER" id="PTHR23416:SF23">
    <property type="entry name" value="ACETYLTRANSFERASE C18B11.09C-RELATED"/>
    <property type="match status" value="1"/>
</dbReference>
<dbReference type="EMBL" id="FNDD01000008">
    <property type="protein sequence ID" value="SDH09168.1"/>
    <property type="molecule type" value="Genomic_DNA"/>
</dbReference>
<comment type="function">
    <text evidence="5">Acetyltransferase implicated in the O-acetylation of Nod factors.</text>
</comment>
<dbReference type="InterPro" id="IPR011004">
    <property type="entry name" value="Trimer_LpxA-like_sf"/>
</dbReference>
<feature type="domain" description="Maltose/galactoside acetyltransferase" evidence="7">
    <location>
        <begin position="4"/>
        <end position="58"/>
    </location>
</feature>
<dbReference type="InterPro" id="IPR001451">
    <property type="entry name" value="Hexapep"/>
</dbReference>
<dbReference type="CDD" id="cd03357">
    <property type="entry name" value="LbH_MAT_GAT"/>
    <property type="match status" value="1"/>
</dbReference>
<sequence>MTELEKMVAGHPYHINDPELVEIRYQTRDKTAQFNQLAARDAEQKTQLIKQIFGEVGDNVHVEQGLRVDYGFNTKIGNNVFINYNFVVLDCTDFIIGSNVFIAPNVQVYTAIHPLDPLQRSQHVGQAKAIHIQDDVWIGGGCIIMPGVTIGKGSTIGAGSVVTRDIAPNSVAVGNPCKVQRTLDTAPQGQSVAHNMLTLP</sequence>
<dbReference type="OrthoDB" id="9815592at2"/>
<keyword evidence="3 8" id="KW-0808">Transferase</keyword>
<accession>A0A1G7ZKG1</accession>
<dbReference type="GO" id="GO:0008374">
    <property type="term" value="F:O-acyltransferase activity"/>
    <property type="evidence" value="ECO:0007669"/>
    <property type="project" value="TreeGrafter"/>
</dbReference>
<dbReference type="PANTHER" id="PTHR23416">
    <property type="entry name" value="SIALIC ACID SYNTHASE-RELATED"/>
    <property type="match status" value="1"/>
</dbReference>
<dbReference type="Pfam" id="PF12464">
    <property type="entry name" value="Mac"/>
    <property type="match status" value="1"/>
</dbReference>
<reference evidence="8 9" key="1">
    <citation type="submission" date="2016-10" db="EMBL/GenBank/DDBJ databases">
        <authorList>
            <person name="de Groot N.N."/>
        </authorList>
    </citation>
    <scope>NUCLEOTIDE SEQUENCE [LARGE SCALE GENOMIC DNA]</scope>
    <source>
        <strain evidence="8 9">CGMCC 1.10228</strain>
    </source>
</reference>